<dbReference type="PANTHER" id="PTHR21538:SF27">
    <property type="entry name" value="ANILLIN"/>
    <property type="match status" value="1"/>
</dbReference>
<feature type="region of interest" description="Disordered" evidence="1">
    <location>
        <begin position="1"/>
        <end position="33"/>
    </location>
</feature>
<feature type="region of interest" description="Disordered" evidence="1">
    <location>
        <begin position="65"/>
        <end position="102"/>
    </location>
</feature>
<dbReference type="PANTHER" id="PTHR21538">
    <property type="entry name" value="ANILLIN/RHOTEKIN RTKN"/>
    <property type="match status" value="1"/>
</dbReference>
<gene>
    <name evidence="2" type="ORF">RIMI_LOCUS10686055</name>
</gene>
<reference evidence="2" key="1">
    <citation type="submission" date="2023-07" db="EMBL/GenBank/DDBJ databases">
        <authorList>
            <person name="Stuckert A."/>
        </authorList>
    </citation>
    <scope>NUCLEOTIDE SEQUENCE</scope>
</reference>
<organism evidence="2 3">
    <name type="scientific">Ranitomeya imitator</name>
    <name type="common">mimic poison frog</name>
    <dbReference type="NCBI Taxonomy" id="111125"/>
    <lineage>
        <taxon>Eukaryota</taxon>
        <taxon>Metazoa</taxon>
        <taxon>Chordata</taxon>
        <taxon>Craniata</taxon>
        <taxon>Vertebrata</taxon>
        <taxon>Euteleostomi</taxon>
        <taxon>Amphibia</taxon>
        <taxon>Batrachia</taxon>
        <taxon>Anura</taxon>
        <taxon>Neobatrachia</taxon>
        <taxon>Hyloidea</taxon>
        <taxon>Dendrobatidae</taxon>
        <taxon>Dendrobatinae</taxon>
        <taxon>Ranitomeya</taxon>
    </lineage>
</organism>
<dbReference type="Proteomes" id="UP001176940">
    <property type="component" value="Unassembled WGS sequence"/>
</dbReference>
<evidence type="ECO:0000256" key="1">
    <source>
        <dbReference type="SAM" id="MobiDB-lite"/>
    </source>
</evidence>
<protein>
    <submittedName>
        <fullName evidence="2">Uncharacterized protein</fullName>
    </submittedName>
</protein>
<evidence type="ECO:0000313" key="3">
    <source>
        <dbReference type="Proteomes" id="UP001176940"/>
    </source>
</evidence>
<dbReference type="EMBL" id="CAUEEQ010023335">
    <property type="protein sequence ID" value="CAJ0945028.1"/>
    <property type="molecule type" value="Genomic_DNA"/>
</dbReference>
<name>A0ABN9LLL9_9NEOB</name>
<dbReference type="InterPro" id="IPR051364">
    <property type="entry name" value="Cytokinesis/Rho-signaling"/>
</dbReference>
<feature type="compositionally biased region" description="Basic and acidic residues" evidence="1">
    <location>
        <begin position="20"/>
        <end position="33"/>
    </location>
</feature>
<feature type="compositionally biased region" description="Acidic residues" evidence="1">
    <location>
        <begin position="89"/>
        <end position="101"/>
    </location>
</feature>
<feature type="compositionally biased region" description="Basic and acidic residues" evidence="1">
    <location>
        <begin position="78"/>
        <end position="88"/>
    </location>
</feature>
<accession>A0ABN9LLL9</accession>
<proteinExistence type="predicted"/>
<feature type="compositionally biased region" description="Acidic residues" evidence="1">
    <location>
        <begin position="65"/>
        <end position="76"/>
    </location>
</feature>
<sequence length="283" mass="31184">MTEHLHSPGKTIQQSSVSIEKSKPHVDAKVGGKKVEVTNEVEMSVDGDIDEINSSEVITSIFSDALEDVDDDDTFEESSSKQMEKACDDGESDGERDDGDDAFNISSMSLLAPLAETVGVGSPEALLSKSSMAADSSKVCDSPKSVTFQTSASEDAAEFQESVLDEEENPNLLYSIDAYRSQRFKESDRPPVVQKIVRKEDVSSRVEDKRNASPRPLNIKQKMKMLSNEISLQQTVIHQASQALNCCIDEEHGKGSQTEAEAERLLLVSRPRHCLLLLLRLRH</sequence>
<evidence type="ECO:0000313" key="2">
    <source>
        <dbReference type="EMBL" id="CAJ0945028.1"/>
    </source>
</evidence>
<feature type="compositionally biased region" description="Polar residues" evidence="1">
    <location>
        <begin position="10"/>
        <end position="19"/>
    </location>
</feature>
<keyword evidence="3" id="KW-1185">Reference proteome</keyword>
<comment type="caution">
    <text evidence="2">The sequence shown here is derived from an EMBL/GenBank/DDBJ whole genome shotgun (WGS) entry which is preliminary data.</text>
</comment>